<comment type="similarity">
    <text evidence="2">Belongs to the CCDC172 family.</text>
</comment>
<evidence type="ECO:0000256" key="2">
    <source>
        <dbReference type="ARBA" id="ARBA00008975"/>
    </source>
</evidence>
<accession>A0A7D9HEE5</accession>
<evidence type="ECO:0000313" key="7">
    <source>
        <dbReference type="Proteomes" id="UP001152795"/>
    </source>
</evidence>
<reference evidence="6" key="1">
    <citation type="submission" date="2020-04" db="EMBL/GenBank/DDBJ databases">
        <authorList>
            <person name="Alioto T."/>
            <person name="Alioto T."/>
            <person name="Gomez Garrido J."/>
        </authorList>
    </citation>
    <scope>NUCLEOTIDE SEQUENCE</scope>
    <source>
        <strain evidence="6">A484AB</strain>
    </source>
</reference>
<dbReference type="GO" id="GO:0005737">
    <property type="term" value="C:cytoplasm"/>
    <property type="evidence" value="ECO:0007669"/>
    <property type="project" value="UniProtKB-SubCell"/>
</dbReference>
<organism evidence="6 7">
    <name type="scientific">Paramuricea clavata</name>
    <name type="common">Red gorgonian</name>
    <name type="synonym">Violescent sea-whip</name>
    <dbReference type="NCBI Taxonomy" id="317549"/>
    <lineage>
        <taxon>Eukaryota</taxon>
        <taxon>Metazoa</taxon>
        <taxon>Cnidaria</taxon>
        <taxon>Anthozoa</taxon>
        <taxon>Octocorallia</taxon>
        <taxon>Malacalcyonacea</taxon>
        <taxon>Plexauridae</taxon>
        <taxon>Paramuricea</taxon>
    </lineage>
</organism>
<evidence type="ECO:0000256" key="5">
    <source>
        <dbReference type="ARBA" id="ARBA00023054"/>
    </source>
</evidence>
<protein>
    <recommendedName>
        <fullName evidence="3">Coiled-coil domain-containing protein 172</fullName>
    </recommendedName>
</protein>
<dbReference type="PANTHER" id="PTHR22419">
    <property type="entry name" value="COILED-COIL DOMAIN-CONTAINING PROTEIN 172"/>
    <property type="match status" value="1"/>
</dbReference>
<keyword evidence="7" id="KW-1185">Reference proteome</keyword>
<dbReference type="EMBL" id="CACRXK020000555">
    <property type="protein sequence ID" value="CAB3982919.1"/>
    <property type="molecule type" value="Genomic_DNA"/>
</dbReference>
<evidence type="ECO:0000313" key="6">
    <source>
        <dbReference type="EMBL" id="CAB3982919.1"/>
    </source>
</evidence>
<evidence type="ECO:0000256" key="3">
    <source>
        <dbReference type="ARBA" id="ARBA00022327"/>
    </source>
</evidence>
<dbReference type="AlphaFoldDB" id="A0A7D9HEE5"/>
<proteinExistence type="inferred from homology"/>
<comment type="subcellular location">
    <subcellularLocation>
        <location evidence="1">Cytoplasm</location>
    </subcellularLocation>
</comment>
<keyword evidence="4" id="KW-0963">Cytoplasm</keyword>
<evidence type="ECO:0000256" key="1">
    <source>
        <dbReference type="ARBA" id="ARBA00004496"/>
    </source>
</evidence>
<dbReference type="PANTHER" id="PTHR22419:SF2">
    <property type="entry name" value="COILED-COIL DOMAIN-CONTAINING PROTEIN 172"/>
    <property type="match status" value="1"/>
</dbReference>
<gene>
    <name evidence="6" type="ORF">PACLA_8A028320</name>
</gene>
<comment type="caution">
    <text evidence="6">The sequence shown here is derived from an EMBL/GenBank/DDBJ whole genome shotgun (WGS) entry which is preliminary data.</text>
</comment>
<dbReference type="InterPro" id="IPR029618">
    <property type="entry name" value="CCDC172"/>
</dbReference>
<evidence type="ECO:0000256" key="4">
    <source>
        <dbReference type="ARBA" id="ARBA00022490"/>
    </source>
</evidence>
<dbReference type="Proteomes" id="UP001152795">
    <property type="component" value="Unassembled WGS sequence"/>
</dbReference>
<dbReference type="Gene3D" id="1.10.287.1490">
    <property type="match status" value="1"/>
</dbReference>
<sequence>MATNCILQDLYAQILQSEEQVKERNAKFKAVNEEIALTQAKTAEIRDELKSLQGNLAIQNNKVAEQELQLKWLKEKEKIMNSQKKHLEDTKMESQNTEKFVGECEEFSSMFDLTGDGTSKRETAKRAKLEELIKNTEKLKSEADRTIQGEKDETERLRQEKQKLSEKLRNDPELQR</sequence>
<dbReference type="OrthoDB" id="10055570at2759"/>
<keyword evidence="5" id="KW-0175">Coiled coil</keyword>
<name>A0A7D9HEE5_PARCT</name>